<evidence type="ECO:0000313" key="4">
    <source>
        <dbReference type="EMBL" id="WEK46038.1"/>
    </source>
</evidence>
<reference evidence="4" key="1">
    <citation type="submission" date="2023-03" db="EMBL/GenBank/DDBJ databases">
        <title>Andean soil-derived lignocellulolytic bacterial consortium as a source of novel taxa and putative plastic-active enzymes.</title>
        <authorList>
            <person name="Diaz-Garcia L."/>
            <person name="Chuvochina M."/>
            <person name="Feuerriegel G."/>
            <person name="Bunk B."/>
            <person name="Sproer C."/>
            <person name="Streit W.R."/>
            <person name="Rodriguez L.M."/>
            <person name="Overmann J."/>
            <person name="Jimenez D.J."/>
        </authorList>
    </citation>
    <scope>NUCLEOTIDE SEQUENCE</scope>
    <source>
        <strain evidence="4">MAG 26</strain>
    </source>
</reference>
<keyword evidence="2" id="KW-1133">Transmembrane helix</keyword>
<protein>
    <submittedName>
        <fullName evidence="4">DUF4115 domain-containing protein</fullName>
    </submittedName>
</protein>
<evidence type="ECO:0000259" key="3">
    <source>
        <dbReference type="PROSITE" id="PS50943"/>
    </source>
</evidence>
<keyword evidence="2" id="KW-0472">Membrane</keyword>
<dbReference type="PROSITE" id="PS50943">
    <property type="entry name" value="HTH_CROC1"/>
    <property type="match status" value="1"/>
</dbReference>
<proteinExistence type="predicted"/>
<dbReference type="KEGG" id="acob:P0Y56_13555"/>
<feature type="transmembrane region" description="Helical" evidence="2">
    <location>
        <begin position="108"/>
        <end position="128"/>
    </location>
</feature>
<dbReference type="InterPro" id="IPR010982">
    <property type="entry name" value="Lambda_DNA-bd_dom_sf"/>
</dbReference>
<keyword evidence="2" id="KW-0812">Transmembrane</keyword>
<dbReference type="PANTHER" id="PTHR34475">
    <property type="match status" value="1"/>
</dbReference>
<organism evidence="4 5">
    <name type="scientific">Candidatus Andeanibacterium colombiense</name>
    <dbReference type="NCBI Taxonomy" id="3121345"/>
    <lineage>
        <taxon>Bacteria</taxon>
        <taxon>Pseudomonadati</taxon>
        <taxon>Pseudomonadota</taxon>
        <taxon>Alphaproteobacteria</taxon>
        <taxon>Sphingomonadales</taxon>
        <taxon>Sphingomonadaceae</taxon>
        <taxon>Candidatus Andeanibacterium</taxon>
    </lineage>
</organism>
<gene>
    <name evidence="4" type="ORF">P0Y56_13555</name>
</gene>
<dbReference type="InterPro" id="IPR001387">
    <property type="entry name" value="Cro/C1-type_HTH"/>
</dbReference>
<dbReference type="Gene3D" id="1.10.260.40">
    <property type="entry name" value="lambda repressor-like DNA-binding domains"/>
    <property type="match status" value="1"/>
</dbReference>
<feature type="compositionally biased region" description="Low complexity" evidence="1">
    <location>
        <begin position="254"/>
        <end position="264"/>
    </location>
</feature>
<dbReference type="PANTHER" id="PTHR34475:SF1">
    <property type="entry name" value="CYTOSKELETON PROTEIN RODZ"/>
    <property type="match status" value="1"/>
</dbReference>
<evidence type="ECO:0000256" key="2">
    <source>
        <dbReference type="SAM" id="Phobius"/>
    </source>
</evidence>
<dbReference type="Pfam" id="PF13464">
    <property type="entry name" value="RodZ_C"/>
    <property type="match status" value="1"/>
</dbReference>
<dbReference type="SMART" id="SM00530">
    <property type="entry name" value="HTH_XRE"/>
    <property type="match status" value="1"/>
</dbReference>
<name>A0AAJ5X5M4_9SPHN</name>
<feature type="domain" description="HTH cro/C1-type" evidence="3">
    <location>
        <begin position="14"/>
        <end position="45"/>
    </location>
</feature>
<feature type="region of interest" description="Disordered" evidence="1">
    <location>
        <begin position="254"/>
        <end position="298"/>
    </location>
</feature>
<dbReference type="Pfam" id="PF13413">
    <property type="entry name" value="HTH_25"/>
    <property type="match status" value="1"/>
</dbReference>
<dbReference type="Proteomes" id="UP001218362">
    <property type="component" value="Chromosome"/>
</dbReference>
<dbReference type="CDD" id="cd00093">
    <property type="entry name" value="HTH_XRE"/>
    <property type="match status" value="1"/>
</dbReference>
<dbReference type="AlphaFoldDB" id="A0AAJ5X5M4"/>
<dbReference type="EMBL" id="CP119316">
    <property type="protein sequence ID" value="WEK46038.1"/>
    <property type="molecule type" value="Genomic_DNA"/>
</dbReference>
<accession>A0AAJ5X5M4</accession>
<sequence>MRQYRLPVSVGEKLRMAREEKGWTLAQVAAETRITQRHLALIEAGDFAALPGRTYSVGFSRTYAKMLGLDDNEIAQQVRGELEQIAPQDTRAMSFEPGDPARVPSSRLAWFCALAALILFIGGGVFVWTNFINPEGSLPWLTGGEAPKPAPKPAAVAPVAAPAATGAVVFTALEPKVWVKFTDADGNQLMQGEMLQGESYTVPADVAGAKVSTARPTALSITVGGRPVPPLADKDRVMSNVPVAAAALLARPAPGSPAAAVSGAGHRTTRPAALQESAPATEAAPAAAAPAPAASPTA</sequence>
<dbReference type="InterPro" id="IPR050400">
    <property type="entry name" value="Bact_Cytoskel_RodZ"/>
</dbReference>
<dbReference type="SUPFAM" id="SSF47413">
    <property type="entry name" value="lambda repressor-like DNA-binding domains"/>
    <property type="match status" value="1"/>
</dbReference>
<evidence type="ECO:0000313" key="5">
    <source>
        <dbReference type="Proteomes" id="UP001218362"/>
    </source>
</evidence>
<dbReference type="InterPro" id="IPR025194">
    <property type="entry name" value="RodZ-like_C"/>
</dbReference>
<evidence type="ECO:0000256" key="1">
    <source>
        <dbReference type="SAM" id="MobiDB-lite"/>
    </source>
</evidence>
<feature type="compositionally biased region" description="Low complexity" evidence="1">
    <location>
        <begin position="276"/>
        <end position="298"/>
    </location>
</feature>
<dbReference type="GO" id="GO:0003677">
    <property type="term" value="F:DNA binding"/>
    <property type="evidence" value="ECO:0007669"/>
    <property type="project" value="InterPro"/>
</dbReference>